<sequence length="178" mass="20160">MRAALKGFTLIEILLVVSILSLLAQLTFPVWQKSNAQMILAKEQQKLYLFLRRIQARVENSSNIWLIIANQNASGNKWCFTAQIKDDYVCDCFSPALCPERVSAQFYTPYFPEKTTIISKQYYPLEITKFNGIRNTALSGCFVLQADSGRTLFSFSNLGTLKLKDYQSLSACTTGNEE</sequence>
<comment type="caution">
    <text evidence="1">The sequence shown here is derived from an EMBL/GenBank/DDBJ whole genome shotgun (WGS) entry which is preliminary data.</text>
</comment>
<accession>A0AAW6QAT6</accession>
<dbReference type="AlphaFoldDB" id="A0AAW6QAT6"/>
<evidence type="ECO:0000313" key="1">
    <source>
        <dbReference type="EMBL" id="MDG2949230.1"/>
    </source>
</evidence>
<organism evidence="1 2">
    <name type="scientific">Exercitatus varius</name>
    <dbReference type="NCBI Taxonomy" id="67857"/>
    <lineage>
        <taxon>Bacteria</taxon>
        <taxon>Pseudomonadati</taxon>
        <taxon>Pseudomonadota</taxon>
        <taxon>Gammaproteobacteria</taxon>
        <taxon>Pasteurellales</taxon>
        <taxon>Pasteurellaceae</taxon>
        <taxon>Exercitatus</taxon>
    </lineage>
</organism>
<dbReference type="SUPFAM" id="SSF54523">
    <property type="entry name" value="Pili subunits"/>
    <property type="match status" value="1"/>
</dbReference>
<dbReference type="InterPro" id="IPR045584">
    <property type="entry name" value="Pilin-like"/>
</dbReference>
<evidence type="ECO:0000313" key="2">
    <source>
        <dbReference type="Proteomes" id="UP001214976"/>
    </source>
</evidence>
<name>A0AAW6QAT6_9PAST</name>
<dbReference type="InterPro" id="IPR012902">
    <property type="entry name" value="N_methyl_site"/>
</dbReference>
<reference evidence="1" key="1">
    <citation type="submission" date="2023-03" db="EMBL/GenBank/DDBJ databases">
        <title>Classification of Bisgaard taxon 6 and taxon 10 as Exercitatus varius gen. nov., spec. nov.</title>
        <authorList>
            <person name="Christensen H."/>
        </authorList>
    </citation>
    <scope>NUCLEOTIDE SEQUENCE</scope>
    <source>
        <strain evidence="1">86116</strain>
    </source>
</reference>
<dbReference type="EMBL" id="JARQTW010000002">
    <property type="protein sequence ID" value="MDG2949230.1"/>
    <property type="molecule type" value="Genomic_DNA"/>
</dbReference>
<gene>
    <name evidence="1" type="ORF">P7M15_01640</name>
</gene>
<protein>
    <submittedName>
        <fullName evidence="1">Prepilin-type N-terminal cleavage/methylation domain-containing protein</fullName>
    </submittedName>
</protein>
<dbReference type="Proteomes" id="UP001214976">
    <property type="component" value="Unassembled WGS sequence"/>
</dbReference>
<dbReference type="NCBIfam" id="TIGR02532">
    <property type="entry name" value="IV_pilin_GFxxxE"/>
    <property type="match status" value="1"/>
</dbReference>
<dbReference type="RefSeq" id="WP_317476526.1">
    <property type="nucleotide sequence ID" value="NZ_JARQTW010000002.1"/>
</dbReference>
<proteinExistence type="predicted"/>